<feature type="region of interest" description="Disordered" evidence="2">
    <location>
        <begin position="730"/>
        <end position="751"/>
    </location>
</feature>
<evidence type="ECO:0000256" key="1">
    <source>
        <dbReference type="SAM" id="Coils"/>
    </source>
</evidence>
<keyword evidence="1" id="KW-0175">Coiled coil</keyword>
<accession>A0A9Q3QZI0</accession>
<feature type="coiled-coil region" evidence="1">
    <location>
        <begin position="515"/>
        <end position="549"/>
    </location>
</feature>
<dbReference type="Proteomes" id="UP000749740">
    <property type="component" value="Unassembled WGS sequence"/>
</dbReference>
<evidence type="ECO:0000259" key="3">
    <source>
        <dbReference type="Pfam" id="PF20155"/>
    </source>
</evidence>
<comment type="caution">
    <text evidence="4">The sequence shown here is derived from an EMBL/GenBank/DDBJ whole genome shotgun (WGS) entry which is preliminary data.</text>
</comment>
<dbReference type="Pfam" id="PF20155">
    <property type="entry name" value="TMP_3"/>
    <property type="match status" value="1"/>
</dbReference>
<dbReference type="InterPro" id="IPR013491">
    <property type="entry name" value="Tape_meas_N"/>
</dbReference>
<feature type="domain" description="Tape measure protein N-terminal" evidence="3">
    <location>
        <begin position="80"/>
        <end position="270"/>
    </location>
</feature>
<dbReference type="RefSeq" id="WP_221133577.1">
    <property type="nucleotide sequence ID" value="NZ_JABDYC010000002.1"/>
</dbReference>
<feature type="region of interest" description="Disordered" evidence="2">
    <location>
        <begin position="410"/>
        <end position="451"/>
    </location>
</feature>
<organism evidence="4 5">
    <name type="scientific">Rhizobium lentis</name>
    <dbReference type="NCBI Taxonomy" id="1138194"/>
    <lineage>
        <taxon>Bacteria</taxon>
        <taxon>Pseudomonadati</taxon>
        <taxon>Pseudomonadota</taxon>
        <taxon>Alphaproteobacteria</taxon>
        <taxon>Hyphomicrobiales</taxon>
        <taxon>Rhizobiaceae</taxon>
        <taxon>Rhizobium/Agrobacterium group</taxon>
        <taxon>Rhizobium</taxon>
    </lineage>
</organism>
<dbReference type="EMBL" id="JABDYC010000002">
    <property type="protein sequence ID" value="MBX5023047.1"/>
    <property type="molecule type" value="Genomic_DNA"/>
</dbReference>
<evidence type="ECO:0000313" key="5">
    <source>
        <dbReference type="Proteomes" id="UP000749740"/>
    </source>
</evidence>
<dbReference type="AlphaFoldDB" id="A0A9Q3QZI0"/>
<reference evidence="4" key="1">
    <citation type="submission" date="2020-04" db="EMBL/GenBank/DDBJ databases">
        <title>Global-level population genomics: horizontal gene transfer, symbiosis and evolution in Rhizobia.</title>
        <authorList>
            <person name="Gai Y."/>
        </authorList>
    </citation>
    <scope>NUCLEOTIDE SEQUENCE</scope>
    <source>
        <strain evidence="4">BLR57</strain>
    </source>
</reference>
<evidence type="ECO:0000256" key="2">
    <source>
        <dbReference type="SAM" id="MobiDB-lite"/>
    </source>
</evidence>
<gene>
    <name evidence="4" type="ORF">HJB63_10730</name>
</gene>
<name>A0A9Q3QZI0_9HYPH</name>
<evidence type="ECO:0000313" key="4">
    <source>
        <dbReference type="EMBL" id="MBX5023047.1"/>
    </source>
</evidence>
<protein>
    <submittedName>
        <fullName evidence="4">Tape measure protein</fullName>
    </submittedName>
</protein>
<feature type="compositionally biased region" description="Gly residues" evidence="2">
    <location>
        <begin position="435"/>
        <end position="447"/>
    </location>
</feature>
<dbReference type="NCBIfam" id="TIGR02675">
    <property type="entry name" value="tape_meas_nterm"/>
    <property type="match status" value="1"/>
</dbReference>
<proteinExistence type="predicted"/>
<sequence length="751" mass="78498">MADDGQQLLLTFDAKFERYLRNFERAQQQTDRRFRAMEQRAKQSSDRMESAFAKAGNGIRNTFSSIGNVFAGIVSAKAAKDLIDSSIKIQNQLKTTGLAGKELTGVYDQLFASAQKNATPLEALVTLYSRTSGAAKDLGANQQDLLRFTDGVALAMRVSGQSASESAGALLQLSQALGNGVVQAEEYNSLLDAGRPILEAVAAGMKDAGGSVSALTRLVKDGKVSSEAFFRAFLQGLPTIQAKVSNSEATISSSFVRLQNVLLDAAKRFNTSAKAADDFGSIINTVAAEINSVDFDSFISKIEAVTATIQSSIATAQNWATAIGNITGLKNLGQLIVRALPGDTTVKSYLGGSLVIKQSDLIEGRIDDAHAVTPTDAGGLTPEAIQRAASGRPAPRAPAASKTDRLLQRLPGIQPNPVSDIKPVSLADYPVPASGGSGGSRAGSGGRSRGDFARDLQELQSRTQAIQSATAAQAALNPLIDDYGAALATAQAKQQLLNAAQQQNKTVTPEMAAQIDAAAQAYGRATAAAEQLQEQQDKVRRSAEEALGTARDVTKGLITDLASGKSGAEALSNALSKIGDAILNNLLDKVFDLKNFTGTGSAGGGLFGVIGSLLGFSGGGYTGDGGKYEPKGIVHGGEFVMTKEATRRIGVQALNAMNYGRVPGYAEGGYVGNAPALRKPDLKPANANSAPSQTITVSSNITVNGSAGTPEQNNDLAKKMAREYETAVRSTVADELRRQSRPGAFGNTRSR</sequence>